<dbReference type="EMBL" id="UINC01004224">
    <property type="protein sequence ID" value="SVA12751.1"/>
    <property type="molecule type" value="Genomic_DNA"/>
</dbReference>
<proteinExistence type="predicted"/>
<accession>A0A381TB26</accession>
<evidence type="ECO:0008006" key="2">
    <source>
        <dbReference type="Google" id="ProtNLM"/>
    </source>
</evidence>
<evidence type="ECO:0000313" key="1">
    <source>
        <dbReference type="EMBL" id="SVA12751.1"/>
    </source>
</evidence>
<reference evidence="1" key="1">
    <citation type="submission" date="2018-05" db="EMBL/GenBank/DDBJ databases">
        <authorList>
            <person name="Lanie J.A."/>
            <person name="Ng W.-L."/>
            <person name="Kazmierczak K.M."/>
            <person name="Andrzejewski T.M."/>
            <person name="Davidsen T.M."/>
            <person name="Wayne K.J."/>
            <person name="Tettelin H."/>
            <person name="Glass J.I."/>
            <person name="Rusch D."/>
            <person name="Podicherti R."/>
            <person name="Tsui H.-C.T."/>
            <person name="Winkler M.E."/>
        </authorList>
    </citation>
    <scope>NUCLEOTIDE SEQUENCE</scope>
</reference>
<dbReference type="AlphaFoldDB" id="A0A381TB26"/>
<sequence length="48" mass="4886">MVLQSMKIAITIWPLSVGCWANEPGTANFGGCAIGFGSEEVGTASGEP</sequence>
<organism evidence="1">
    <name type="scientific">marine metagenome</name>
    <dbReference type="NCBI Taxonomy" id="408172"/>
    <lineage>
        <taxon>unclassified sequences</taxon>
        <taxon>metagenomes</taxon>
        <taxon>ecological metagenomes</taxon>
    </lineage>
</organism>
<dbReference type="PROSITE" id="PS51257">
    <property type="entry name" value="PROKAR_LIPOPROTEIN"/>
    <property type="match status" value="1"/>
</dbReference>
<gene>
    <name evidence="1" type="ORF">METZ01_LOCUS65605</name>
</gene>
<name>A0A381TB26_9ZZZZ</name>
<protein>
    <recommendedName>
        <fullName evidence="2">Lipoprotein</fullName>
    </recommendedName>
</protein>